<evidence type="ECO:0000313" key="11">
    <source>
        <dbReference type="Proteomes" id="UP000320776"/>
    </source>
</evidence>
<dbReference type="InterPro" id="IPR029062">
    <property type="entry name" value="Class_I_gatase-like"/>
</dbReference>
<keyword evidence="5 7" id="KW-0460">Magnesium</keyword>
<comment type="similarity">
    <text evidence="7">Belongs to the CobB/CbiA family.</text>
</comment>
<dbReference type="CDD" id="cd05388">
    <property type="entry name" value="CobB_N"/>
    <property type="match status" value="1"/>
</dbReference>
<reference evidence="10 11" key="1">
    <citation type="submission" date="2019-02" db="EMBL/GenBank/DDBJ databases">
        <title>Closed genome of Sporomusa termitida DSM 4440.</title>
        <authorList>
            <person name="Poehlein A."/>
            <person name="Daniel R."/>
        </authorList>
    </citation>
    <scope>NUCLEOTIDE SEQUENCE [LARGE SCALE GENOMIC DNA]</scope>
    <source>
        <strain evidence="10 11">DSM 4440</strain>
    </source>
</reference>
<comment type="domain">
    <text evidence="7">Comprises of two domains. The C-terminal domain contains the binding site for glutamine and catalyzes the hydrolysis of this substrate to glutamate and ammonia. The N-terminal domain is anticipated to bind ATP and cobyrinate and catalyzes the ultimate synthesis of the diamide product. The ammonia produced via the glutaminase domain is probably translocated to the adjacent domain via a molecular tunnel, where it reacts with an activated intermediate.</text>
</comment>
<feature type="domain" description="CobB/CobQ-like glutamine amidotransferase" evidence="9">
    <location>
        <begin position="248"/>
        <end position="442"/>
    </location>
</feature>
<evidence type="ECO:0000256" key="7">
    <source>
        <dbReference type="HAMAP-Rule" id="MF_00027"/>
    </source>
</evidence>
<dbReference type="NCBIfam" id="TIGR00379">
    <property type="entry name" value="cobB"/>
    <property type="match status" value="1"/>
</dbReference>
<feature type="domain" description="CobQ/CobB/MinD/ParA nucleotide binding" evidence="8">
    <location>
        <begin position="9"/>
        <end position="192"/>
    </location>
</feature>
<accession>A0A517DSN3</accession>
<dbReference type="Proteomes" id="UP000320776">
    <property type="component" value="Chromosome"/>
</dbReference>
<dbReference type="EMBL" id="CP036259">
    <property type="protein sequence ID" value="QDR80362.1"/>
    <property type="molecule type" value="Genomic_DNA"/>
</dbReference>
<dbReference type="GO" id="GO:0005524">
    <property type="term" value="F:ATP binding"/>
    <property type="evidence" value="ECO:0007669"/>
    <property type="project" value="UniProtKB-UniRule"/>
</dbReference>
<dbReference type="InterPro" id="IPR004484">
    <property type="entry name" value="CbiA/CobB_synth"/>
</dbReference>
<sequence length="468" mass="49861">MGQVHIPRVVIAGVSSGAGKTTIVTGMLAALAGRGLKVQSYKVGPDYIDPGFHRLASGKSAHNLDTWLVPPDCLAEIFASTAAGNDIAVIEGVMGLYDGGRAGVSSTAAIAKMLNAPVVLVIDAKSMGESAAAIALGFKMYDPEVNLAGVIINRLGSETHRLMVCEALGKVGIPVIGAVFRNNELTMPERHLGLTPVTEHEAAAAVAEMGRQVARQVALDDLLALANATGPLPVRSLPPVKQPVIKARIGVARDKVFTFYYPSSLEILAAFGAEIIPFSPLTDSRLPAVDGIVLGGGFPEMFVKELSANSLMRNDILQAAGRGLPVYAECGGLMYLARQIIDFDGRAYDMAGVIPAVCQMQPKLETVGYVEATALNNSVLCETGETLRGHEFHFSRMLPDNAAGEFPWAFAFKKMRTGAVYHGGYAADNVVASYLHMHFAGNRQAAERFVEQCSRYRLRSQGGKKYGR</sequence>
<comment type="miscellaneous">
    <text evidence="7">The a and c carboxylates of cobyrinate are activated for nucleophilic attack via formation of a phosphorylated intermediate by ATP. CbiA catalyzes first the amidation of the c-carboxylate, and then that of the a-carboxylate.</text>
</comment>
<feature type="site" description="Increases nucleophilicity of active site Cys" evidence="7">
    <location>
        <position position="436"/>
    </location>
</feature>
<dbReference type="NCBIfam" id="NF002204">
    <property type="entry name" value="PRK01077.1"/>
    <property type="match status" value="1"/>
</dbReference>
<name>A0A517DSN3_9FIRM</name>
<dbReference type="CDD" id="cd03130">
    <property type="entry name" value="GATase1_CobB"/>
    <property type="match status" value="1"/>
</dbReference>
<dbReference type="Gene3D" id="3.40.50.300">
    <property type="entry name" value="P-loop containing nucleotide triphosphate hydrolases"/>
    <property type="match status" value="1"/>
</dbReference>
<comment type="pathway">
    <text evidence="7">Cofactor biosynthesis; adenosylcobalamin biosynthesis; cob(II)yrinate a,c-diamide from sirohydrochlorin (anaerobic route): step 10/10.</text>
</comment>
<dbReference type="Pfam" id="PF07685">
    <property type="entry name" value="GATase_3"/>
    <property type="match status" value="1"/>
</dbReference>
<proteinExistence type="inferred from homology"/>
<evidence type="ECO:0000256" key="5">
    <source>
        <dbReference type="ARBA" id="ARBA00022842"/>
    </source>
</evidence>
<evidence type="ECO:0000313" key="10">
    <source>
        <dbReference type="EMBL" id="QDR80362.1"/>
    </source>
</evidence>
<evidence type="ECO:0000259" key="8">
    <source>
        <dbReference type="Pfam" id="PF01656"/>
    </source>
</evidence>
<keyword evidence="6 7" id="KW-0315">Glutamine amidotransferase</keyword>
<dbReference type="PANTHER" id="PTHR43873:SF1">
    <property type="entry name" value="COBYRINATE A,C-DIAMIDE SYNTHASE"/>
    <property type="match status" value="1"/>
</dbReference>
<dbReference type="InterPro" id="IPR002586">
    <property type="entry name" value="CobQ/CobB/MinD/ParA_Nub-bd_dom"/>
</dbReference>
<dbReference type="PANTHER" id="PTHR43873">
    <property type="entry name" value="COBYRINATE A,C-DIAMIDE SYNTHASE"/>
    <property type="match status" value="1"/>
</dbReference>
<dbReference type="KEGG" id="sted:SPTER_16850"/>
<dbReference type="SUPFAM" id="SSF52317">
    <property type="entry name" value="Class I glutamine amidotransferase-like"/>
    <property type="match status" value="1"/>
</dbReference>
<organism evidence="10 11">
    <name type="scientific">Sporomusa termitida</name>
    <dbReference type="NCBI Taxonomy" id="2377"/>
    <lineage>
        <taxon>Bacteria</taxon>
        <taxon>Bacillati</taxon>
        <taxon>Bacillota</taxon>
        <taxon>Negativicutes</taxon>
        <taxon>Selenomonadales</taxon>
        <taxon>Sporomusaceae</taxon>
        <taxon>Sporomusa</taxon>
    </lineage>
</organism>
<keyword evidence="11" id="KW-1185">Reference proteome</keyword>
<dbReference type="PROSITE" id="PS51274">
    <property type="entry name" value="GATASE_COBBQ"/>
    <property type="match status" value="1"/>
</dbReference>
<dbReference type="UniPathway" id="UPA00148">
    <property type="reaction ID" value="UER00231"/>
</dbReference>
<comment type="cofactor">
    <cofactor evidence="1 7">
        <name>Mg(2+)</name>
        <dbReference type="ChEBI" id="CHEBI:18420"/>
    </cofactor>
</comment>
<feature type="active site" description="Nucleophile" evidence="7">
    <location>
        <position position="330"/>
    </location>
</feature>
<evidence type="ECO:0000256" key="1">
    <source>
        <dbReference type="ARBA" id="ARBA00001946"/>
    </source>
</evidence>
<dbReference type="InterPro" id="IPR011698">
    <property type="entry name" value="GATase_3"/>
</dbReference>
<dbReference type="HAMAP" id="MF_00027">
    <property type="entry name" value="CobB_CbiA"/>
    <property type="match status" value="1"/>
</dbReference>
<dbReference type="RefSeq" id="WP_144349980.1">
    <property type="nucleotide sequence ID" value="NZ_CP036259.1"/>
</dbReference>
<dbReference type="EC" id="6.3.5.11" evidence="7"/>
<dbReference type="SUPFAM" id="SSF52540">
    <property type="entry name" value="P-loop containing nucleoside triphosphate hydrolases"/>
    <property type="match status" value="1"/>
</dbReference>
<evidence type="ECO:0000256" key="2">
    <source>
        <dbReference type="ARBA" id="ARBA00022598"/>
    </source>
</evidence>
<evidence type="ECO:0000259" key="9">
    <source>
        <dbReference type="Pfam" id="PF07685"/>
    </source>
</evidence>
<comment type="catalytic activity">
    <reaction evidence="7">
        <text>cob(II)yrinate + 2 L-glutamine + 2 ATP + 2 H2O = cob(II)yrinate a,c diamide + 2 L-glutamate + 2 ADP + 2 phosphate + 2 H(+)</text>
        <dbReference type="Rhea" id="RHEA:26289"/>
        <dbReference type="ChEBI" id="CHEBI:15377"/>
        <dbReference type="ChEBI" id="CHEBI:15378"/>
        <dbReference type="ChEBI" id="CHEBI:29985"/>
        <dbReference type="ChEBI" id="CHEBI:30616"/>
        <dbReference type="ChEBI" id="CHEBI:43474"/>
        <dbReference type="ChEBI" id="CHEBI:58359"/>
        <dbReference type="ChEBI" id="CHEBI:58537"/>
        <dbReference type="ChEBI" id="CHEBI:58894"/>
        <dbReference type="ChEBI" id="CHEBI:456216"/>
        <dbReference type="EC" id="6.3.5.11"/>
    </reaction>
</comment>
<comment type="function">
    <text evidence="7">Catalyzes the ATP-dependent amidation of the two carboxylate groups at positions a and c of cobyrinate, using either L-glutamine or ammonia as the nitrogen source.</text>
</comment>
<evidence type="ECO:0000256" key="4">
    <source>
        <dbReference type="ARBA" id="ARBA00022840"/>
    </source>
</evidence>
<gene>
    <name evidence="7 10" type="primary">cbiA</name>
    <name evidence="10" type="ORF">SPTER_16850</name>
</gene>
<keyword evidence="4 7" id="KW-0067">ATP-binding</keyword>
<dbReference type="Pfam" id="PF01656">
    <property type="entry name" value="CbiA"/>
    <property type="match status" value="1"/>
</dbReference>
<dbReference type="Gene3D" id="3.40.50.880">
    <property type="match status" value="1"/>
</dbReference>
<evidence type="ECO:0000256" key="3">
    <source>
        <dbReference type="ARBA" id="ARBA00022741"/>
    </source>
</evidence>
<keyword evidence="7" id="KW-0169">Cobalamin biosynthesis</keyword>
<keyword evidence="3 7" id="KW-0547">Nucleotide-binding</keyword>
<dbReference type="GO" id="GO:0009236">
    <property type="term" value="P:cobalamin biosynthetic process"/>
    <property type="evidence" value="ECO:0007669"/>
    <property type="project" value="UniProtKB-UniRule"/>
</dbReference>
<keyword evidence="2 7" id="KW-0436">Ligase</keyword>
<protein>
    <recommendedName>
        <fullName evidence="7">Cobyrinate a,c-diamide synthase</fullName>
        <ecNumber evidence="7">6.3.5.11</ecNumber>
    </recommendedName>
    <alternativeName>
        <fullName evidence="7">Cobyrinic acid a,c-diamide synthetase</fullName>
    </alternativeName>
</protein>
<dbReference type="GO" id="GO:0042242">
    <property type="term" value="F:cobyrinic acid a,c-diamide synthase activity"/>
    <property type="evidence" value="ECO:0007669"/>
    <property type="project" value="UniProtKB-UniRule"/>
</dbReference>
<dbReference type="InterPro" id="IPR027417">
    <property type="entry name" value="P-loop_NTPase"/>
</dbReference>
<dbReference type="OrthoDB" id="9764035at2"/>
<evidence type="ECO:0000256" key="6">
    <source>
        <dbReference type="ARBA" id="ARBA00022962"/>
    </source>
</evidence>
<dbReference type="AlphaFoldDB" id="A0A517DSN3"/>